<dbReference type="Proteomes" id="UP001187192">
    <property type="component" value="Unassembled WGS sequence"/>
</dbReference>
<feature type="compositionally biased region" description="Basic and acidic residues" evidence="1">
    <location>
        <begin position="27"/>
        <end position="74"/>
    </location>
</feature>
<evidence type="ECO:0000313" key="2">
    <source>
        <dbReference type="EMBL" id="GMN49256.1"/>
    </source>
</evidence>
<comment type="caution">
    <text evidence="2">The sequence shown here is derived from an EMBL/GenBank/DDBJ whole genome shotgun (WGS) entry which is preliminary data.</text>
</comment>
<gene>
    <name evidence="2" type="ORF">TIFTF001_018425</name>
</gene>
<sequence length="225" mass="26336">MCPISPDDPRCSTSSERFHRARRGKRESRTRPSRTRDELSKTREERAKSFRRERPRPQRRTEHRVERMTRRDQKCPLSPPKYALGISPSELIAHLKRQDFVTWPKKLPENPARDTTKYCEFHRDHGHHTIDCRALRAEVAELLKKGHLREFLTDKGRETYGLGSEHKERRVVQQIEDTPSPPPVRKTIGVILGGSIYNETDRSFIATREEGRIERSNTARHGATR</sequence>
<organism evidence="2 3">
    <name type="scientific">Ficus carica</name>
    <name type="common">Common fig</name>
    <dbReference type="NCBI Taxonomy" id="3494"/>
    <lineage>
        <taxon>Eukaryota</taxon>
        <taxon>Viridiplantae</taxon>
        <taxon>Streptophyta</taxon>
        <taxon>Embryophyta</taxon>
        <taxon>Tracheophyta</taxon>
        <taxon>Spermatophyta</taxon>
        <taxon>Magnoliopsida</taxon>
        <taxon>eudicotyledons</taxon>
        <taxon>Gunneridae</taxon>
        <taxon>Pentapetalae</taxon>
        <taxon>rosids</taxon>
        <taxon>fabids</taxon>
        <taxon>Rosales</taxon>
        <taxon>Moraceae</taxon>
        <taxon>Ficeae</taxon>
        <taxon>Ficus</taxon>
    </lineage>
</organism>
<proteinExistence type="predicted"/>
<dbReference type="AlphaFoldDB" id="A0AA88DAR2"/>
<feature type="region of interest" description="Disordered" evidence="1">
    <location>
        <begin position="1"/>
        <end position="81"/>
    </location>
</feature>
<reference evidence="2" key="1">
    <citation type="submission" date="2023-07" db="EMBL/GenBank/DDBJ databases">
        <title>draft genome sequence of fig (Ficus carica).</title>
        <authorList>
            <person name="Takahashi T."/>
            <person name="Nishimura K."/>
        </authorList>
    </citation>
    <scope>NUCLEOTIDE SEQUENCE</scope>
</reference>
<evidence type="ECO:0000313" key="3">
    <source>
        <dbReference type="Proteomes" id="UP001187192"/>
    </source>
</evidence>
<accession>A0AA88DAR2</accession>
<evidence type="ECO:0000256" key="1">
    <source>
        <dbReference type="SAM" id="MobiDB-lite"/>
    </source>
</evidence>
<protein>
    <submittedName>
        <fullName evidence="2">Uncharacterized protein</fullName>
    </submittedName>
</protein>
<name>A0AA88DAR2_FICCA</name>
<dbReference type="EMBL" id="BTGU01000030">
    <property type="protein sequence ID" value="GMN49256.1"/>
    <property type="molecule type" value="Genomic_DNA"/>
</dbReference>
<keyword evidence="3" id="KW-1185">Reference proteome</keyword>